<feature type="binding site" evidence="11">
    <location>
        <position position="260"/>
    </location>
    <ligand>
        <name>Zn(2+)</name>
        <dbReference type="ChEBI" id="CHEBI:29105"/>
    </ligand>
</feature>
<feature type="binding site" evidence="10">
    <location>
        <position position="324"/>
    </location>
    <ligand>
        <name>substrate</name>
    </ligand>
</feature>
<proteinExistence type="inferred from homology"/>
<dbReference type="InterPro" id="IPR012131">
    <property type="entry name" value="Hstdl_DH"/>
</dbReference>
<comment type="caution">
    <text evidence="13">The sequence shown here is derived from an EMBL/GenBank/DDBJ whole genome shotgun (WGS) entry which is preliminary data.</text>
</comment>
<dbReference type="AlphaFoldDB" id="A0A8J8CA23"/>
<evidence type="ECO:0000256" key="1">
    <source>
        <dbReference type="ARBA" id="ARBA00010178"/>
    </source>
</evidence>
<comment type="cofactor">
    <cofactor evidence="11">
        <name>Zn(2+)</name>
        <dbReference type="ChEBI" id="CHEBI:29105"/>
    </cofactor>
    <text evidence="11">Binds 1 zinc ion per subunit.</text>
</comment>
<feature type="binding site" evidence="10">
    <location>
        <position position="416"/>
    </location>
    <ligand>
        <name>substrate</name>
    </ligand>
</feature>
<comment type="catalytic activity">
    <reaction evidence="7">
        <text>L-histidinol + 2 NAD(+) + H2O = L-histidine + 2 NADH + 3 H(+)</text>
        <dbReference type="Rhea" id="RHEA:20641"/>
        <dbReference type="ChEBI" id="CHEBI:15377"/>
        <dbReference type="ChEBI" id="CHEBI:15378"/>
        <dbReference type="ChEBI" id="CHEBI:57540"/>
        <dbReference type="ChEBI" id="CHEBI:57595"/>
        <dbReference type="ChEBI" id="CHEBI:57699"/>
        <dbReference type="ChEBI" id="CHEBI:57945"/>
        <dbReference type="EC" id="1.1.1.23"/>
    </reaction>
</comment>
<gene>
    <name evidence="13" type="primary">hisD</name>
    <name evidence="13" type="ORF">J9259_00615</name>
    <name evidence="14" type="ORF">KIY12_02585</name>
</gene>
<dbReference type="Gene3D" id="3.40.50.1980">
    <property type="entry name" value="Nitrogenase molybdenum iron protein domain"/>
    <property type="match status" value="2"/>
</dbReference>
<feature type="binding site" evidence="11">
    <location>
        <position position="257"/>
    </location>
    <ligand>
        <name>Zn(2+)</name>
        <dbReference type="ChEBI" id="CHEBI:29105"/>
    </ligand>
</feature>
<evidence type="ECO:0000256" key="10">
    <source>
        <dbReference type="PIRSR" id="PIRSR000099-3"/>
    </source>
</evidence>
<dbReference type="Pfam" id="PF00815">
    <property type="entry name" value="Histidinol_dh"/>
    <property type="match status" value="1"/>
</dbReference>
<dbReference type="EMBL" id="JAGVSJ010000001">
    <property type="protein sequence ID" value="MBX8631018.1"/>
    <property type="molecule type" value="Genomic_DNA"/>
</dbReference>
<dbReference type="InterPro" id="IPR001692">
    <property type="entry name" value="Histidinol_DH_CS"/>
</dbReference>
<feature type="binding site" evidence="10">
    <location>
        <position position="233"/>
    </location>
    <ligand>
        <name>substrate</name>
    </ligand>
</feature>
<keyword evidence="6 7" id="KW-0368">Histidine biosynthesis</keyword>
<evidence type="ECO:0000256" key="5">
    <source>
        <dbReference type="ARBA" id="ARBA00023002"/>
    </source>
</evidence>
<feature type="binding site" evidence="10">
    <location>
        <position position="357"/>
    </location>
    <ligand>
        <name>substrate</name>
    </ligand>
</feature>
<evidence type="ECO:0000313" key="15">
    <source>
        <dbReference type="Proteomes" id="UP000716004"/>
    </source>
</evidence>
<comment type="pathway">
    <text evidence="7">Amino-acid biosynthesis; L-histidine biosynthesis; L-histidine from 5-phospho-alpha-D-ribose 1-diphosphate: step 9/9.</text>
</comment>
<dbReference type="InterPro" id="IPR022695">
    <property type="entry name" value="Histidinol_DH_monofunct"/>
</dbReference>
<accession>A0A8J8CA23</accession>
<dbReference type="GO" id="GO:0046872">
    <property type="term" value="F:metal ion binding"/>
    <property type="evidence" value="ECO:0007669"/>
    <property type="project" value="UniProtKB-KW"/>
</dbReference>
<evidence type="ECO:0000256" key="3">
    <source>
        <dbReference type="ARBA" id="ARBA00022723"/>
    </source>
</evidence>
<keyword evidence="4 11" id="KW-0862">Zinc</keyword>
<feature type="binding site" evidence="9">
    <location>
        <position position="208"/>
    </location>
    <ligand>
        <name>NAD(+)</name>
        <dbReference type="ChEBI" id="CHEBI:57540"/>
    </ligand>
</feature>
<dbReference type="InterPro" id="IPR016161">
    <property type="entry name" value="Ald_DH/histidinol_DH"/>
</dbReference>
<reference evidence="13" key="1">
    <citation type="submission" date="2021-04" db="EMBL/GenBank/DDBJ databases">
        <title>Genomic insights into ecological role and evolution of a novel Thermoplasmata order Candidatus Sysuiplasmatales.</title>
        <authorList>
            <person name="Yuan Y."/>
        </authorList>
    </citation>
    <scope>NUCLEOTIDE SEQUENCE</scope>
    <source>
        <strain evidence="14">TUT19-bin139</strain>
        <strain evidence="13">YP2-bin.285</strain>
    </source>
</reference>
<dbReference type="GO" id="GO:0004399">
    <property type="term" value="F:histidinol dehydrogenase activity"/>
    <property type="evidence" value="ECO:0007669"/>
    <property type="project" value="UniProtKB-UniRule"/>
</dbReference>
<dbReference type="PANTHER" id="PTHR21256:SF2">
    <property type="entry name" value="HISTIDINE BIOSYNTHESIS TRIFUNCTIONAL PROTEIN"/>
    <property type="match status" value="1"/>
</dbReference>
<feature type="binding site" evidence="9">
    <location>
        <position position="185"/>
    </location>
    <ligand>
        <name>NAD(+)</name>
        <dbReference type="ChEBI" id="CHEBI:57540"/>
    </ligand>
</feature>
<evidence type="ECO:0000256" key="12">
    <source>
        <dbReference type="RuleBase" id="RU004175"/>
    </source>
</evidence>
<dbReference type="PRINTS" id="PR00083">
    <property type="entry name" value="HOLDHDRGNASE"/>
</dbReference>
<evidence type="ECO:0000256" key="2">
    <source>
        <dbReference type="ARBA" id="ARBA00016531"/>
    </source>
</evidence>
<name>A0A8J8CA23_9ARCH</name>
<feature type="binding site" evidence="9">
    <location>
        <position position="123"/>
    </location>
    <ligand>
        <name>NAD(+)</name>
        <dbReference type="ChEBI" id="CHEBI:57540"/>
    </ligand>
</feature>
<dbReference type="PIRSF" id="PIRSF000099">
    <property type="entry name" value="Histidinol_dh"/>
    <property type="match status" value="1"/>
</dbReference>
<feature type="binding site" evidence="11">
    <location>
        <position position="357"/>
    </location>
    <ligand>
        <name>Zn(2+)</name>
        <dbReference type="ChEBI" id="CHEBI:29105"/>
    </ligand>
</feature>
<comment type="similarity">
    <text evidence="1 7 12">Belongs to the histidinol dehydrogenase family.</text>
</comment>
<evidence type="ECO:0000256" key="6">
    <source>
        <dbReference type="ARBA" id="ARBA00023102"/>
    </source>
</evidence>
<evidence type="ECO:0000256" key="4">
    <source>
        <dbReference type="ARBA" id="ARBA00022833"/>
    </source>
</evidence>
<comment type="function">
    <text evidence="7">Catalyzes the sequential NAD-dependent oxidations of L-histidinol to L-histidinaldehyde and then to L-histidine.</text>
</comment>
<feature type="active site" description="Proton acceptor" evidence="8">
    <location>
        <position position="323"/>
    </location>
</feature>
<feature type="binding site" evidence="10">
    <location>
        <position position="260"/>
    </location>
    <ligand>
        <name>substrate</name>
    </ligand>
</feature>
<dbReference type="Proteomes" id="UP000750197">
    <property type="component" value="Unassembled WGS sequence"/>
</dbReference>
<dbReference type="FunFam" id="3.40.50.1980:FF:000001">
    <property type="entry name" value="Histidinol dehydrogenase"/>
    <property type="match status" value="1"/>
</dbReference>
<dbReference type="GO" id="GO:0005737">
    <property type="term" value="C:cytoplasm"/>
    <property type="evidence" value="ECO:0007669"/>
    <property type="project" value="TreeGrafter"/>
</dbReference>
<keyword evidence="5 7" id="KW-0560">Oxidoreductase</keyword>
<sequence>MECSDADGCEAAALKLRDMQRPDADAELAVHRIMERVRRGGDRSLFELTEELDGIRLKKLMLDTDEIGELASDVDDDVIEAMKTASANITRFHSDSRPSGSLLRFDGSWLERSYVPLRRVGIYVPGGIYAYPSTVLMASVPAKIAGVDDLVIFTPPDRDGSRIRYIAAACQLSGVKRIFTVGGAQAIAAMAYGTESIRRVDKIVGPGNMYVAKAKAAALSMGLVGTDSIAGPTEILVIADATAYSEMEMIAYELLAQMEHGSGATAVLCSDSSELIEGVLKLLGEIISHSGKRTAMNLERNFASVHVRSPKLMGVFAEAYAPEHLFAVGTVAEEIAEGLRNAGSVFIGKYSSVAFGDYISGTNHILPTMGTARFSSPLQVSDFMKVVERQKLSSVTAEKLSGFGSNLAECEGLRIHSLCMRLRGDRAAAEKRR</sequence>
<evidence type="ECO:0000313" key="13">
    <source>
        <dbReference type="EMBL" id="MBX8631018.1"/>
    </source>
</evidence>
<dbReference type="GO" id="GO:0000105">
    <property type="term" value="P:L-histidine biosynthetic process"/>
    <property type="evidence" value="ECO:0007669"/>
    <property type="project" value="UniProtKB-UniRule"/>
</dbReference>
<dbReference type="NCBIfam" id="TIGR00069">
    <property type="entry name" value="hisD"/>
    <property type="match status" value="1"/>
</dbReference>
<evidence type="ECO:0000256" key="11">
    <source>
        <dbReference type="PIRSR" id="PIRSR000099-4"/>
    </source>
</evidence>
<evidence type="ECO:0000256" key="8">
    <source>
        <dbReference type="PIRSR" id="PIRSR000099-1"/>
    </source>
</evidence>
<evidence type="ECO:0000256" key="9">
    <source>
        <dbReference type="PIRSR" id="PIRSR000099-2"/>
    </source>
</evidence>
<dbReference type="Proteomes" id="UP000716004">
    <property type="component" value="Unassembled WGS sequence"/>
</dbReference>
<organism evidence="13 15">
    <name type="scientific">Candidatus Sysuiplasma superficiale</name>
    <dbReference type="NCBI Taxonomy" id="2823368"/>
    <lineage>
        <taxon>Archaea</taxon>
        <taxon>Methanobacteriati</taxon>
        <taxon>Thermoplasmatota</taxon>
        <taxon>Thermoplasmata</taxon>
        <taxon>Candidatus Sysuiplasmatales</taxon>
        <taxon>Candidatus Sysuiplasmataceae</taxon>
        <taxon>Candidatus Sysuiplasma</taxon>
    </lineage>
</organism>
<dbReference type="CDD" id="cd06572">
    <property type="entry name" value="Histidinol_dh"/>
    <property type="match status" value="1"/>
</dbReference>
<keyword evidence="7" id="KW-0028">Amino-acid biosynthesis</keyword>
<dbReference type="PANTHER" id="PTHR21256">
    <property type="entry name" value="HISTIDINOL DEHYDROGENASE HDH"/>
    <property type="match status" value="1"/>
</dbReference>
<evidence type="ECO:0000256" key="7">
    <source>
        <dbReference type="PIRNR" id="PIRNR000099"/>
    </source>
</evidence>
<protein>
    <recommendedName>
        <fullName evidence="2 7">Histidinol dehydrogenase</fullName>
        <shortName evidence="7">HDH</shortName>
        <ecNumber evidence="7">1.1.1.23</ecNumber>
    </recommendedName>
</protein>
<dbReference type="Gene3D" id="1.20.5.1300">
    <property type="match status" value="1"/>
</dbReference>
<dbReference type="GO" id="GO:0051287">
    <property type="term" value="F:NAD binding"/>
    <property type="evidence" value="ECO:0007669"/>
    <property type="project" value="InterPro"/>
</dbReference>
<keyword evidence="7 9" id="KW-0520">NAD</keyword>
<dbReference type="EMBL" id="JAHEAC010000013">
    <property type="protein sequence ID" value="MBX8643602.1"/>
    <property type="molecule type" value="Genomic_DNA"/>
</dbReference>
<keyword evidence="3 11" id="KW-0479">Metal-binding</keyword>
<evidence type="ECO:0000313" key="14">
    <source>
        <dbReference type="EMBL" id="MBX8643602.1"/>
    </source>
</evidence>
<dbReference type="SUPFAM" id="SSF53720">
    <property type="entry name" value="ALDH-like"/>
    <property type="match status" value="1"/>
</dbReference>
<dbReference type="EC" id="1.1.1.23" evidence="7"/>
<dbReference type="UniPathway" id="UPA00031">
    <property type="reaction ID" value="UER00014"/>
</dbReference>
<feature type="binding site" evidence="10">
    <location>
        <position position="257"/>
    </location>
    <ligand>
        <name>substrate</name>
    </ligand>
</feature>
<feature type="binding site" evidence="11">
    <location>
        <position position="416"/>
    </location>
    <ligand>
        <name>Zn(2+)</name>
        <dbReference type="ChEBI" id="CHEBI:29105"/>
    </ligand>
</feature>
<feature type="active site" description="Proton acceptor" evidence="8">
    <location>
        <position position="324"/>
    </location>
</feature>
<dbReference type="PROSITE" id="PS00611">
    <property type="entry name" value="HISOL_DEHYDROGENASE"/>
    <property type="match status" value="1"/>
</dbReference>
<feature type="binding site" evidence="10">
    <location>
        <position position="411"/>
    </location>
    <ligand>
        <name>substrate</name>
    </ligand>
</feature>